<evidence type="ECO:0000256" key="3">
    <source>
        <dbReference type="ARBA" id="ARBA00022723"/>
    </source>
</evidence>
<dbReference type="PANTHER" id="PTHR23076:SF97">
    <property type="entry name" value="ATP-DEPENDENT ZINC METALLOPROTEASE YME1L1"/>
    <property type="match status" value="1"/>
</dbReference>
<organism evidence="10 11">
    <name type="scientific">Crassaminicella indica</name>
    <dbReference type="NCBI Taxonomy" id="2855394"/>
    <lineage>
        <taxon>Bacteria</taxon>
        <taxon>Bacillati</taxon>
        <taxon>Bacillota</taxon>
        <taxon>Clostridia</taxon>
        <taxon>Eubacteriales</taxon>
        <taxon>Clostridiaceae</taxon>
        <taxon>Crassaminicella</taxon>
    </lineage>
</organism>
<dbReference type="RefSeq" id="WP_218283143.1">
    <property type="nucleotide sequence ID" value="NZ_CP078093.1"/>
</dbReference>
<dbReference type="InterPro" id="IPR041569">
    <property type="entry name" value="AAA_lid_3"/>
</dbReference>
<dbReference type="EC" id="3.4.24.-" evidence="7"/>
<sequence length="512" mass="57327">MKKRLFYALLFLCTAISIVEIYSIEKKVIFFPFLTRKILAICMTIVFFQFLYLFGKKDASKAYANVPKNEKSNENQSLKSSVKLADVAGLEEVKEEIMEIADFIKHAEKYKKMGAKIPKGILLYGPPGTGKTLLASALAGETNTAFIVASGSEFMEKYVGVGAKRVRELFERAKEKAPCIIFIDEIDAIGAKRNEEGQSECNQTLNQLLTEMDGFKLEDEKIIVIIGATNRIDILDTALLRPGRFDKHIYIGNPNKIARKQILKVHTKNKPLSKEVSLEKIAVKTHGLSGAHISSIVNEAALLAVRNNREHITQLDFDNAIERVIAGLKMKNSTVSEKEKKIVSFHEAGHALVGKLLNVHTIEKISIIPTSQSLGYVLNASSEDQYLYTKNDLLKRVQSILAGRAAEEIIFGEITTGAKDDLNKATDIILSMICEYGMSDLGNRTFHTKMLYGNMEKINNEAKKMMDHCYEDTLRILKENKACLTAIAEQLFKNETLSGDELNNLIENNIHR</sequence>
<evidence type="ECO:0000313" key="11">
    <source>
        <dbReference type="Proteomes" id="UP000886818"/>
    </source>
</evidence>
<protein>
    <recommendedName>
        <fullName evidence="7">ATP-dependent zinc metalloprotease FtsH</fullName>
        <ecNumber evidence="7">3.4.24.-</ecNumber>
    </recommendedName>
</protein>
<dbReference type="CDD" id="cd19501">
    <property type="entry name" value="RecA-like_FtsH"/>
    <property type="match status" value="1"/>
</dbReference>
<evidence type="ECO:0000256" key="8">
    <source>
        <dbReference type="RuleBase" id="RU003651"/>
    </source>
</evidence>
<reference evidence="10" key="1">
    <citation type="submission" date="2021-07" db="EMBL/GenBank/DDBJ databases">
        <title>Complete genome sequence of Crassaminicella sp. 143-21, isolated from a deep-sea hydrothermal vent.</title>
        <authorList>
            <person name="Li X."/>
        </authorList>
    </citation>
    <scope>NUCLEOTIDE SEQUENCE</scope>
    <source>
        <strain evidence="10">143-21</strain>
    </source>
</reference>
<feature type="binding site" evidence="7">
    <location>
        <position position="346"/>
    </location>
    <ligand>
        <name>Zn(2+)</name>
        <dbReference type="ChEBI" id="CHEBI:29105"/>
        <note>catalytic</note>
    </ligand>
</feature>
<feature type="domain" description="AAA+ ATPase" evidence="9">
    <location>
        <begin position="117"/>
        <end position="255"/>
    </location>
</feature>
<dbReference type="InterPro" id="IPR003960">
    <property type="entry name" value="ATPase_AAA_CS"/>
</dbReference>
<evidence type="ECO:0000256" key="7">
    <source>
        <dbReference type="HAMAP-Rule" id="MF_01458"/>
    </source>
</evidence>
<feature type="transmembrane region" description="Helical" evidence="7">
    <location>
        <begin position="33"/>
        <end position="54"/>
    </location>
</feature>
<comment type="function">
    <text evidence="7">Acts as a processive, ATP-dependent zinc metallopeptidase for both cytoplasmic and membrane proteins. Plays a role in the quality control of integral membrane proteins.</text>
</comment>
<keyword evidence="7 8" id="KW-0067">ATP-binding</keyword>
<keyword evidence="3 7" id="KW-0479">Metal-binding</keyword>
<dbReference type="InterPro" id="IPR005936">
    <property type="entry name" value="FtsH"/>
</dbReference>
<feature type="binding site" evidence="7">
    <location>
        <begin position="125"/>
        <end position="132"/>
    </location>
    <ligand>
        <name>ATP</name>
        <dbReference type="ChEBI" id="CHEBI:30616"/>
    </ligand>
</feature>
<dbReference type="Pfam" id="PF00004">
    <property type="entry name" value="AAA"/>
    <property type="match status" value="1"/>
</dbReference>
<keyword evidence="7" id="KW-0645">Protease</keyword>
<comment type="similarity">
    <text evidence="7">In the central section; belongs to the AAA ATPase family.</text>
</comment>
<dbReference type="HAMAP" id="MF_01458">
    <property type="entry name" value="FtsH"/>
    <property type="match status" value="1"/>
</dbReference>
<dbReference type="PANTHER" id="PTHR23076">
    <property type="entry name" value="METALLOPROTEASE M41 FTSH"/>
    <property type="match status" value="1"/>
</dbReference>
<keyword evidence="7 8" id="KW-0547">Nucleotide-binding</keyword>
<dbReference type="InterPro" id="IPR000642">
    <property type="entry name" value="Peptidase_M41"/>
</dbReference>
<feature type="binding site" evidence="7">
    <location>
        <position position="421"/>
    </location>
    <ligand>
        <name>Zn(2+)</name>
        <dbReference type="ChEBI" id="CHEBI:29105"/>
        <note>catalytic</note>
    </ligand>
</feature>
<comment type="similarity">
    <text evidence="8">Belongs to the AAA ATPase family.</text>
</comment>
<dbReference type="InterPro" id="IPR003959">
    <property type="entry name" value="ATPase_AAA_core"/>
</dbReference>
<evidence type="ECO:0000256" key="2">
    <source>
        <dbReference type="ARBA" id="ARBA00010044"/>
    </source>
</evidence>
<feature type="binding site" evidence="7">
    <location>
        <position position="350"/>
    </location>
    <ligand>
        <name>Zn(2+)</name>
        <dbReference type="ChEBI" id="CHEBI:29105"/>
        <note>catalytic</note>
    </ligand>
</feature>
<comment type="cofactor">
    <cofactor evidence="7">
        <name>Zn(2+)</name>
        <dbReference type="ChEBI" id="CHEBI:29105"/>
    </cofactor>
    <text evidence="7">Binds 1 zinc ion per subunit.</text>
</comment>
<proteinExistence type="inferred from homology"/>
<keyword evidence="5 7" id="KW-0482">Metalloprotease</keyword>
<accession>A0ABX8RBL2</accession>
<feature type="active site" evidence="7">
    <location>
        <position position="347"/>
    </location>
</feature>
<dbReference type="SMART" id="SM00382">
    <property type="entry name" value="AAA"/>
    <property type="match status" value="1"/>
</dbReference>
<evidence type="ECO:0000313" key="10">
    <source>
        <dbReference type="EMBL" id="QXM06447.1"/>
    </source>
</evidence>
<dbReference type="Pfam" id="PF01434">
    <property type="entry name" value="Peptidase_M41"/>
    <property type="match status" value="1"/>
</dbReference>
<comment type="subunit">
    <text evidence="7">Homohexamer.</text>
</comment>
<gene>
    <name evidence="7" type="primary">ftsH</name>
    <name evidence="10" type="ORF">KVH43_01350</name>
</gene>
<keyword evidence="11" id="KW-1185">Reference proteome</keyword>
<keyword evidence="6 7" id="KW-0472">Membrane</keyword>
<comment type="caution">
    <text evidence="7">Lacks conserved residue(s) required for the propagation of feature annotation.</text>
</comment>
<dbReference type="InterPro" id="IPR003593">
    <property type="entry name" value="AAA+_ATPase"/>
</dbReference>
<dbReference type="Proteomes" id="UP000886818">
    <property type="component" value="Chromosome"/>
</dbReference>
<dbReference type="EMBL" id="CP078093">
    <property type="protein sequence ID" value="QXM06447.1"/>
    <property type="molecule type" value="Genomic_DNA"/>
</dbReference>
<evidence type="ECO:0000259" key="9">
    <source>
        <dbReference type="SMART" id="SM00382"/>
    </source>
</evidence>
<evidence type="ECO:0000256" key="1">
    <source>
        <dbReference type="ARBA" id="ARBA00004370"/>
    </source>
</evidence>
<dbReference type="PROSITE" id="PS00674">
    <property type="entry name" value="AAA"/>
    <property type="match status" value="1"/>
</dbReference>
<comment type="subcellular location">
    <subcellularLocation>
        <location evidence="7">Cell membrane</location>
        <topology evidence="7">Multi-pass membrane protein</topology>
        <orientation evidence="7">Cytoplasmic side</orientation>
    </subcellularLocation>
    <subcellularLocation>
        <location evidence="1">Membrane</location>
    </subcellularLocation>
</comment>
<keyword evidence="4 7" id="KW-0862">Zinc</keyword>
<keyword evidence="7" id="KW-1003">Cell membrane</keyword>
<keyword evidence="7" id="KW-0812">Transmembrane</keyword>
<keyword evidence="7" id="KW-0378">Hydrolase</keyword>
<keyword evidence="7" id="KW-1133">Transmembrane helix</keyword>
<name>A0ABX8RBL2_9CLOT</name>
<evidence type="ECO:0000256" key="4">
    <source>
        <dbReference type="ARBA" id="ARBA00022833"/>
    </source>
</evidence>
<evidence type="ECO:0000256" key="5">
    <source>
        <dbReference type="ARBA" id="ARBA00023049"/>
    </source>
</evidence>
<dbReference type="Pfam" id="PF17862">
    <property type="entry name" value="AAA_lid_3"/>
    <property type="match status" value="1"/>
</dbReference>
<evidence type="ECO:0000256" key="6">
    <source>
        <dbReference type="ARBA" id="ARBA00023136"/>
    </source>
</evidence>
<comment type="similarity">
    <text evidence="2 7">In the C-terminal section; belongs to the peptidase M41 family.</text>
</comment>